<evidence type="ECO:0000256" key="2">
    <source>
        <dbReference type="ARBA" id="ARBA00022448"/>
    </source>
</evidence>
<keyword evidence="4" id="KW-0997">Cell inner membrane</keyword>
<dbReference type="CDD" id="cd06261">
    <property type="entry name" value="TM_PBP2"/>
    <property type="match status" value="1"/>
</dbReference>
<dbReference type="Gene3D" id="1.10.3720.10">
    <property type="entry name" value="MetI-like"/>
    <property type="match status" value="1"/>
</dbReference>
<evidence type="ECO:0000256" key="4">
    <source>
        <dbReference type="ARBA" id="ARBA00022519"/>
    </source>
</evidence>
<keyword evidence="7 8" id="KW-0472">Membrane</keyword>
<dbReference type="InterPro" id="IPR035906">
    <property type="entry name" value="MetI-like_sf"/>
</dbReference>
<proteinExistence type="predicted"/>
<dbReference type="GO" id="GO:0005886">
    <property type="term" value="C:plasma membrane"/>
    <property type="evidence" value="ECO:0007669"/>
    <property type="project" value="UniProtKB-SubCell"/>
</dbReference>
<dbReference type="GO" id="GO:0055085">
    <property type="term" value="P:transmembrane transport"/>
    <property type="evidence" value="ECO:0007669"/>
    <property type="project" value="InterPro"/>
</dbReference>
<sequence length="263" mass="29481">MRLITYCYLVYLLAPIVLLLVGAFGDQWSNTLLPEGLTWRWFISVWEETTYRNAMLTTLKLALTTCLINILLVVPLVYGVTLKFPAVAQSITRLLVMLPVAVPQLVIGFAFILAFSTAMLPWLGSPWLLVAGHVVVTFPYLFYTVYADIEASPLKAYERMAQSLGAAEWQRFLHLYLPLVYRSVFTGSLTVAALSIGEFELSNLISGFMTQPYPVVLIQAFYRTTGFACAATLFLLSLALLFSLFSTLVQWRLGRPSSQELPQ</sequence>
<dbReference type="PROSITE" id="PS50928">
    <property type="entry name" value="ABC_TM1"/>
    <property type="match status" value="1"/>
</dbReference>
<evidence type="ECO:0000256" key="7">
    <source>
        <dbReference type="ARBA" id="ARBA00023136"/>
    </source>
</evidence>
<feature type="transmembrane region" description="Helical" evidence="8">
    <location>
        <begin position="221"/>
        <end position="245"/>
    </location>
</feature>
<dbReference type="InterPro" id="IPR000515">
    <property type="entry name" value="MetI-like"/>
</dbReference>
<evidence type="ECO:0000256" key="3">
    <source>
        <dbReference type="ARBA" id="ARBA00022475"/>
    </source>
</evidence>
<dbReference type="Pfam" id="PF00528">
    <property type="entry name" value="BPD_transp_1"/>
    <property type="match status" value="1"/>
</dbReference>
<keyword evidence="6 8" id="KW-1133">Transmembrane helix</keyword>
<dbReference type="PANTHER" id="PTHR43357:SF4">
    <property type="entry name" value="INNER MEMBRANE ABC TRANSPORTER PERMEASE PROTEIN YDCV"/>
    <property type="match status" value="1"/>
</dbReference>
<organism evidence="10">
    <name type="scientific">marine sediment metagenome</name>
    <dbReference type="NCBI Taxonomy" id="412755"/>
    <lineage>
        <taxon>unclassified sequences</taxon>
        <taxon>metagenomes</taxon>
        <taxon>ecological metagenomes</taxon>
    </lineage>
</organism>
<evidence type="ECO:0000313" key="10">
    <source>
        <dbReference type="EMBL" id="KKN97636.1"/>
    </source>
</evidence>
<evidence type="ECO:0000256" key="5">
    <source>
        <dbReference type="ARBA" id="ARBA00022692"/>
    </source>
</evidence>
<reference evidence="10" key="1">
    <citation type="journal article" date="2015" name="Nature">
        <title>Complex archaea that bridge the gap between prokaryotes and eukaryotes.</title>
        <authorList>
            <person name="Spang A."/>
            <person name="Saw J.H."/>
            <person name="Jorgensen S.L."/>
            <person name="Zaremba-Niedzwiedzka K."/>
            <person name="Martijn J."/>
            <person name="Lind A.E."/>
            <person name="van Eijk R."/>
            <person name="Schleper C."/>
            <person name="Guy L."/>
            <person name="Ettema T.J."/>
        </authorList>
    </citation>
    <scope>NUCLEOTIDE SEQUENCE</scope>
</reference>
<dbReference type="SUPFAM" id="SSF161098">
    <property type="entry name" value="MetI-like"/>
    <property type="match status" value="1"/>
</dbReference>
<keyword evidence="3" id="KW-1003">Cell membrane</keyword>
<feature type="transmembrane region" description="Helical" evidence="8">
    <location>
        <begin position="94"/>
        <end position="115"/>
    </location>
</feature>
<evidence type="ECO:0000256" key="6">
    <source>
        <dbReference type="ARBA" id="ARBA00022989"/>
    </source>
</evidence>
<feature type="transmembrane region" description="Helical" evidence="8">
    <location>
        <begin position="127"/>
        <end position="146"/>
    </location>
</feature>
<comment type="caution">
    <text evidence="10">The sequence shown here is derived from an EMBL/GenBank/DDBJ whole genome shotgun (WGS) entry which is preliminary data.</text>
</comment>
<protein>
    <recommendedName>
        <fullName evidence="9">ABC transmembrane type-1 domain-containing protein</fullName>
    </recommendedName>
</protein>
<accession>A0A0F9XF14</accession>
<keyword evidence="5 8" id="KW-0812">Transmembrane</keyword>
<keyword evidence="2" id="KW-0813">Transport</keyword>
<evidence type="ECO:0000256" key="8">
    <source>
        <dbReference type="SAM" id="Phobius"/>
    </source>
</evidence>
<feature type="domain" description="ABC transmembrane type-1" evidence="9">
    <location>
        <begin position="55"/>
        <end position="246"/>
    </location>
</feature>
<name>A0A0F9XF14_9ZZZZ</name>
<comment type="subcellular location">
    <subcellularLocation>
        <location evidence="1">Cell inner membrane</location>
        <topology evidence="1">Multi-pass membrane protein</topology>
    </subcellularLocation>
</comment>
<evidence type="ECO:0000256" key="1">
    <source>
        <dbReference type="ARBA" id="ARBA00004429"/>
    </source>
</evidence>
<feature type="transmembrane region" description="Helical" evidence="8">
    <location>
        <begin position="61"/>
        <end position="82"/>
    </location>
</feature>
<dbReference type="PANTHER" id="PTHR43357">
    <property type="entry name" value="INNER MEMBRANE ABC TRANSPORTER PERMEASE PROTEIN YDCV"/>
    <property type="match status" value="1"/>
</dbReference>
<dbReference type="AlphaFoldDB" id="A0A0F9XF14"/>
<evidence type="ECO:0000259" key="9">
    <source>
        <dbReference type="PROSITE" id="PS50928"/>
    </source>
</evidence>
<gene>
    <name evidence="10" type="ORF">LCGC14_0154480</name>
</gene>
<dbReference type="EMBL" id="LAZR01000056">
    <property type="protein sequence ID" value="KKN97636.1"/>
    <property type="molecule type" value="Genomic_DNA"/>
</dbReference>